<reference evidence="3" key="1">
    <citation type="submission" date="2022-11" db="UniProtKB">
        <authorList>
            <consortium name="WormBaseParasite"/>
        </authorList>
    </citation>
    <scope>IDENTIFICATION</scope>
</reference>
<keyword evidence="2" id="KW-1185">Reference proteome</keyword>
<evidence type="ECO:0000259" key="1">
    <source>
        <dbReference type="Pfam" id="PF05699"/>
    </source>
</evidence>
<feature type="domain" description="HAT C-terminal dimerisation" evidence="1">
    <location>
        <begin position="133"/>
        <end position="212"/>
    </location>
</feature>
<organism evidence="2 3">
    <name type="scientific">Meloidogyne javanica</name>
    <name type="common">Root-knot nematode worm</name>
    <dbReference type="NCBI Taxonomy" id="6303"/>
    <lineage>
        <taxon>Eukaryota</taxon>
        <taxon>Metazoa</taxon>
        <taxon>Ecdysozoa</taxon>
        <taxon>Nematoda</taxon>
        <taxon>Chromadorea</taxon>
        <taxon>Rhabditida</taxon>
        <taxon>Tylenchina</taxon>
        <taxon>Tylenchomorpha</taxon>
        <taxon>Tylenchoidea</taxon>
        <taxon>Meloidogynidae</taxon>
        <taxon>Meloidogyninae</taxon>
        <taxon>Meloidogyne</taxon>
        <taxon>Meloidogyne incognita group</taxon>
    </lineage>
</organism>
<name>A0A915MWR4_MELJA</name>
<dbReference type="AlphaFoldDB" id="A0A915MWR4"/>
<dbReference type="Pfam" id="PF05699">
    <property type="entry name" value="Dimer_Tnp_hAT"/>
    <property type="match status" value="1"/>
</dbReference>
<protein>
    <submittedName>
        <fullName evidence="3">HAT C-terminal dimerisation domain-containing protein</fullName>
    </submittedName>
</protein>
<dbReference type="PANTHER" id="PTHR46481">
    <property type="entry name" value="ZINC FINGER BED DOMAIN-CONTAINING PROTEIN 4"/>
    <property type="match status" value="1"/>
</dbReference>
<dbReference type="InterPro" id="IPR008906">
    <property type="entry name" value="HATC_C_dom"/>
</dbReference>
<dbReference type="PANTHER" id="PTHR46481:SF9">
    <property type="entry name" value="ZINC FINGER BED DOMAIN-CONTAINING PROTEIN 1-LIKE"/>
    <property type="match status" value="1"/>
</dbReference>
<dbReference type="GO" id="GO:0046983">
    <property type="term" value="F:protein dimerization activity"/>
    <property type="evidence" value="ECO:0007669"/>
    <property type="project" value="InterPro"/>
</dbReference>
<dbReference type="WBParaSite" id="scaffold5911_cov159.g10175">
    <property type="protein sequence ID" value="scaffold5911_cov159.g10175"/>
    <property type="gene ID" value="scaffold5911_cov159.g10175"/>
</dbReference>
<dbReference type="Proteomes" id="UP000887561">
    <property type="component" value="Unplaced"/>
</dbReference>
<accession>A0A915MWR4</accession>
<evidence type="ECO:0000313" key="3">
    <source>
        <dbReference type="WBParaSite" id="scaffold5911_cov159.g10175"/>
    </source>
</evidence>
<dbReference type="SUPFAM" id="SSF53098">
    <property type="entry name" value="Ribonuclease H-like"/>
    <property type="match status" value="1"/>
</dbReference>
<dbReference type="InterPro" id="IPR012337">
    <property type="entry name" value="RNaseH-like_sf"/>
</dbReference>
<dbReference type="InterPro" id="IPR052035">
    <property type="entry name" value="ZnF_BED_domain_contain"/>
</dbReference>
<proteinExistence type="predicted"/>
<sequence length="219" mass="25292">MPSESIIWHIGLYKRVNKDEVECLECNKLIKCQQSSTTNLINLKFKHKNSDFQTKFEALTKQKEGEKGSIEKHIITGSGGISSFDKKVIHWIACTQASFSDINNPTTHSLFMCNNAGSSNDETIRRPDIEKEVTDYCTLNLIQSNEDPLDFWRLRARDFPLLSKEAQKFLCIPASSIASEQLFSIARDTYTYRRRSLNPRKAEMLIFLNRNLPIINYKY</sequence>
<evidence type="ECO:0000313" key="2">
    <source>
        <dbReference type="Proteomes" id="UP000887561"/>
    </source>
</evidence>